<dbReference type="AlphaFoldDB" id="A0A0D0AI42"/>
<proteinExistence type="predicted"/>
<reference evidence="1 2" key="1">
    <citation type="submission" date="2014-04" db="EMBL/GenBank/DDBJ databases">
        <authorList>
            <consortium name="DOE Joint Genome Institute"/>
            <person name="Kuo A."/>
            <person name="Ruytinx J."/>
            <person name="Rineau F."/>
            <person name="Colpaert J."/>
            <person name="Kohler A."/>
            <person name="Nagy L.G."/>
            <person name="Floudas D."/>
            <person name="Copeland A."/>
            <person name="Barry K.W."/>
            <person name="Cichocki N."/>
            <person name="Veneault-Fourrey C."/>
            <person name="LaButti K."/>
            <person name="Lindquist E.A."/>
            <person name="Lipzen A."/>
            <person name="Lundell T."/>
            <person name="Morin E."/>
            <person name="Murat C."/>
            <person name="Sun H."/>
            <person name="Tunlid A."/>
            <person name="Henrissat B."/>
            <person name="Grigoriev I.V."/>
            <person name="Hibbett D.S."/>
            <person name="Martin F."/>
            <person name="Nordberg H.P."/>
            <person name="Cantor M.N."/>
            <person name="Hua S.X."/>
        </authorList>
    </citation>
    <scope>NUCLEOTIDE SEQUENCE [LARGE SCALE GENOMIC DNA]</scope>
    <source>
        <strain evidence="1 2">UH-Slu-Lm8-n1</strain>
    </source>
</reference>
<dbReference type="HOGENOM" id="CLU_2644884_0_0_1"/>
<evidence type="ECO:0000313" key="1">
    <source>
        <dbReference type="EMBL" id="KIK31698.1"/>
    </source>
</evidence>
<dbReference type="Proteomes" id="UP000054485">
    <property type="component" value="Unassembled WGS sequence"/>
</dbReference>
<dbReference type="InParanoid" id="A0A0D0AI42"/>
<reference evidence="2" key="2">
    <citation type="submission" date="2015-01" db="EMBL/GenBank/DDBJ databases">
        <title>Evolutionary Origins and Diversification of the Mycorrhizal Mutualists.</title>
        <authorList>
            <consortium name="DOE Joint Genome Institute"/>
            <consortium name="Mycorrhizal Genomics Consortium"/>
            <person name="Kohler A."/>
            <person name="Kuo A."/>
            <person name="Nagy L.G."/>
            <person name="Floudas D."/>
            <person name="Copeland A."/>
            <person name="Barry K.W."/>
            <person name="Cichocki N."/>
            <person name="Veneault-Fourrey C."/>
            <person name="LaButti K."/>
            <person name="Lindquist E.A."/>
            <person name="Lipzen A."/>
            <person name="Lundell T."/>
            <person name="Morin E."/>
            <person name="Murat C."/>
            <person name="Riley R."/>
            <person name="Ohm R."/>
            <person name="Sun H."/>
            <person name="Tunlid A."/>
            <person name="Henrissat B."/>
            <person name="Grigoriev I.V."/>
            <person name="Hibbett D.S."/>
            <person name="Martin F."/>
        </authorList>
    </citation>
    <scope>NUCLEOTIDE SEQUENCE [LARGE SCALE GENOMIC DNA]</scope>
    <source>
        <strain evidence="2">UH-Slu-Lm8-n1</strain>
    </source>
</reference>
<sequence length="77" mass="8947">QAIDLFFDSPTQCSISKFKLSPMEWQFLWDVEVILEVSFNIFETHVLSYHLILGAPHCPTMHVGRMHTHAEWCLSSI</sequence>
<dbReference type="OrthoDB" id="2790258at2759"/>
<name>A0A0D0AI42_9AGAM</name>
<keyword evidence="2" id="KW-1185">Reference proteome</keyword>
<feature type="non-terminal residue" evidence="1">
    <location>
        <position position="1"/>
    </location>
</feature>
<gene>
    <name evidence="1" type="ORF">CY34DRAFT_102886</name>
</gene>
<dbReference type="EMBL" id="KN836731">
    <property type="protein sequence ID" value="KIK31698.1"/>
    <property type="molecule type" value="Genomic_DNA"/>
</dbReference>
<evidence type="ECO:0000313" key="2">
    <source>
        <dbReference type="Proteomes" id="UP000054485"/>
    </source>
</evidence>
<organism evidence="1 2">
    <name type="scientific">Suillus luteus UH-Slu-Lm8-n1</name>
    <dbReference type="NCBI Taxonomy" id="930992"/>
    <lineage>
        <taxon>Eukaryota</taxon>
        <taxon>Fungi</taxon>
        <taxon>Dikarya</taxon>
        <taxon>Basidiomycota</taxon>
        <taxon>Agaricomycotina</taxon>
        <taxon>Agaricomycetes</taxon>
        <taxon>Agaricomycetidae</taxon>
        <taxon>Boletales</taxon>
        <taxon>Suillineae</taxon>
        <taxon>Suillaceae</taxon>
        <taxon>Suillus</taxon>
    </lineage>
</organism>
<accession>A0A0D0AI42</accession>
<protein>
    <submittedName>
        <fullName evidence="1">Uncharacterized protein</fullName>
    </submittedName>
</protein>